<accession>A0A0D2A2B9</accession>
<proteinExistence type="predicted"/>
<evidence type="ECO:0000259" key="2">
    <source>
        <dbReference type="Pfam" id="PF26534"/>
    </source>
</evidence>
<feature type="domain" description="NTF2-like" evidence="2">
    <location>
        <begin position="29"/>
        <end position="175"/>
    </location>
</feature>
<dbReference type="GeneID" id="27330435"/>
<sequence>MRFSDIITPLSLLGMATAFQPVARRGGGECIPYATAQTLVNDWITTLTTPSDVANMENLLAPSFSDYSDSINFIAGIPLGSVTFPSPEAYIGGQGAQPPIGVAILNLDAVTCDGVIAVRWVATVGLDVAEAKGISILHAVQSGSDCNAVGPTGWQLGQLFTEFNSAAWVLDIGGTCVSPAAQASRKLRG</sequence>
<organism evidence="3 4">
    <name type="scientific">Exophiala spinifera</name>
    <dbReference type="NCBI Taxonomy" id="91928"/>
    <lineage>
        <taxon>Eukaryota</taxon>
        <taxon>Fungi</taxon>
        <taxon>Dikarya</taxon>
        <taxon>Ascomycota</taxon>
        <taxon>Pezizomycotina</taxon>
        <taxon>Eurotiomycetes</taxon>
        <taxon>Chaetothyriomycetidae</taxon>
        <taxon>Chaetothyriales</taxon>
        <taxon>Herpotrichiellaceae</taxon>
        <taxon>Exophiala</taxon>
    </lineage>
</organism>
<keyword evidence="4" id="KW-1185">Reference proteome</keyword>
<evidence type="ECO:0000313" key="3">
    <source>
        <dbReference type="EMBL" id="KIW19062.1"/>
    </source>
</evidence>
<dbReference type="Pfam" id="PF26534">
    <property type="entry name" value="NTF2_7"/>
    <property type="match status" value="1"/>
</dbReference>
<evidence type="ECO:0000313" key="4">
    <source>
        <dbReference type="Proteomes" id="UP000053328"/>
    </source>
</evidence>
<gene>
    <name evidence="3" type="ORF">PV08_03352</name>
</gene>
<dbReference type="VEuPathDB" id="FungiDB:PV08_03352"/>
<feature type="chain" id="PRO_5002238030" description="NTF2-like domain-containing protein" evidence="1">
    <location>
        <begin position="19"/>
        <end position="189"/>
    </location>
</feature>
<dbReference type="InterPro" id="IPR058645">
    <property type="entry name" value="NTF2-like_dom_7"/>
</dbReference>
<protein>
    <recommendedName>
        <fullName evidence="2">NTF2-like domain-containing protein</fullName>
    </recommendedName>
</protein>
<dbReference type="HOGENOM" id="CLU_096573_1_0_1"/>
<dbReference type="EMBL" id="KN847493">
    <property type="protein sequence ID" value="KIW19062.1"/>
    <property type="molecule type" value="Genomic_DNA"/>
</dbReference>
<dbReference type="AlphaFoldDB" id="A0A0D2A2B9"/>
<evidence type="ECO:0000256" key="1">
    <source>
        <dbReference type="SAM" id="SignalP"/>
    </source>
</evidence>
<reference evidence="3 4" key="1">
    <citation type="submission" date="2015-01" db="EMBL/GenBank/DDBJ databases">
        <title>The Genome Sequence of Exophiala spinifera CBS89968.</title>
        <authorList>
            <consortium name="The Broad Institute Genomics Platform"/>
            <person name="Cuomo C."/>
            <person name="de Hoog S."/>
            <person name="Gorbushina A."/>
            <person name="Stielow B."/>
            <person name="Teixiera M."/>
            <person name="Abouelleil A."/>
            <person name="Chapman S.B."/>
            <person name="Priest M."/>
            <person name="Young S.K."/>
            <person name="Wortman J."/>
            <person name="Nusbaum C."/>
            <person name="Birren B."/>
        </authorList>
    </citation>
    <scope>NUCLEOTIDE SEQUENCE [LARGE SCALE GENOMIC DNA]</scope>
    <source>
        <strain evidence="3 4">CBS 89968</strain>
    </source>
</reference>
<dbReference type="RefSeq" id="XP_016239278.1">
    <property type="nucleotide sequence ID" value="XM_016377708.1"/>
</dbReference>
<dbReference type="OrthoDB" id="5596743at2759"/>
<keyword evidence="1" id="KW-0732">Signal</keyword>
<name>A0A0D2A2B9_9EURO</name>
<feature type="signal peptide" evidence="1">
    <location>
        <begin position="1"/>
        <end position="18"/>
    </location>
</feature>
<dbReference type="Proteomes" id="UP000053328">
    <property type="component" value="Unassembled WGS sequence"/>
</dbReference>